<dbReference type="GO" id="GO:0003677">
    <property type="term" value="F:DNA binding"/>
    <property type="evidence" value="ECO:0007669"/>
    <property type="project" value="UniProtKB-KW"/>
</dbReference>
<evidence type="ECO:0000256" key="2">
    <source>
        <dbReference type="ARBA" id="ARBA00023125"/>
    </source>
</evidence>
<dbReference type="InterPro" id="IPR000792">
    <property type="entry name" value="Tscrpt_reg_LuxR_C"/>
</dbReference>
<dbReference type="SUPFAM" id="SSF52172">
    <property type="entry name" value="CheY-like"/>
    <property type="match status" value="1"/>
</dbReference>
<dbReference type="PROSITE" id="PS00622">
    <property type="entry name" value="HTH_LUXR_1"/>
    <property type="match status" value="1"/>
</dbReference>
<dbReference type="OrthoDB" id="9797341at2"/>
<evidence type="ECO:0000259" key="5">
    <source>
        <dbReference type="PROSITE" id="PS50110"/>
    </source>
</evidence>
<dbReference type="InterPro" id="IPR011006">
    <property type="entry name" value="CheY-like_superfamily"/>
</dbReference>
<dbReference type="SMART" id="SM00421">
    <property type="entry name" value="HTH_LUXR"/>
    <property type="match status" value="1"/>
</dbReference>
<evidence type="ECO:0000313" key="7">
    <source>
        <dbReference type="Proteomes" id="UP000199514"/>
    </source>
</evidence>
<dbReference type="SUPFAM" id="SSF46894">
    <property type="entry name" value="C-terminal effector domain of the bipartite response regulators"/>
    <property type="match status" value="1"/>
</dbReference>
<dbReference type="CDD" id="cd06170">
    <property type="entry name" value="LuxR_C_like"/>
    <property type="match status" value="1"/>
</dbReference>
<keyword evidence="1 3" id="KW-0597">Phosphoprotein</keyword>
<protein>
    <submittedName>
        <fullName evidence="6">DNA-binding response regulator, NarL/FixJ family, contains REC and HTH domains</fullName>
    </submittedName>
</protein>
<dbReference type="GO" id="GO:0006355">
    <property type="term" value="P:regulation of DNA-templated transcription"/>
    <property type="evidence" value="ECO:0007669"/>
    <property type="project" value="InterPro"/>
</dbReference>
<dbReference type="SMART" id="SM00448">
    <property type="entry name" value="REC"/>
    <property type="match status" value="1"/>
</dbReference>
<evidence type="ECO:0000313" key="6">
    <source>
        <dbReference type="EMBL" id="SFB97919.1"/>
    </source>
</evidence>
<dbReference type="Proteomes" id="UP000199514">
    <property type="component" value="Unassembled WGS sequence"/>
</dbReference>
<dbReference type="CDD" id="cd17535">
    <property type="entry name" value="REC_NarL-like"/>
    <property type="match status" value="1"/>
</dbReference>
<evidence type="ECO:0000256" key="1">
    <source>
        <dbReference type="ARBA" id="ARBA00022553"/>
    </source>
</evidence>
<dbReference type="PANTHER" id="PTHR43214">
    <property type="entry name" value="TWO-COMPONENT RESPONSE REGULATOR"/>
    <property type="match status" value="1"/>
</dbReference>
<name>A0A1I1FEL1_9BACT</name>
<dbReference type="PRINTS" id="PR00038">
    <property type="entry name" value="HTHLUXR"/>
</dbReference>
<feature type="domain" description="Response regulatory" evidence="5">
    <location>
        <begin position="5"/>
        <end position="125"/>
    </location>
</feature>
<dbReference type="PANTHER" id="PTHR43214:SF43">
    <property type="entry name" value="TWO-COMPONENT RESPONSE REGULATOR"/>
    <property type="match status" value="1"/>
</dbReference>
<dbReference type="RefSeq" id="WP_091508354.1">
    <property type="nucleotide sequence ID" value="NZ_FOLE01000002.1"/>
</dbReference>
<proteinExistence type="predicted"/>
<dbReference type="Pfam" id="PF00072">
    <property type="entry name" value="Response_reg"/>
    <property type="match status" value="1"/>
</dbReference>
<dbReference type="GO" id="GO:0000160">
    <property type="term" value="P:phosphorelay signal transduction system"/>
    <property type="evidence" value="ECO:0007669"/>
    <property type="project" value="InterPro"/>
</dbReference>
<dbReference type="STRING" id="927664.SAMN05421780_102160"/>
<dbReference type="PROSITE" id="PS50043">
    <property type="entry name" value="HTH_LUXR_2"/>
    <property type="match status" value="1"/>
</dbReference>
<keyword evidence="2 6" id="KW-0238">DNA-binding</keyword>
<dbReference type="Pfam" id="PF00196">
    <property type="entry name" value="GerE"/>
    <property type="match status" value="1"/>
</dbReference>
<dbReference type="InterPro" id="IPR058245">
    <property type="entry name" value="NreC/VraR/RcsB-like_REC"/>
</dbReference>
<dbReference type="PROSITE" id="PS50110">
    <property type="entry name" value="RESPONSE_REGULATORY"/>
    <property type="match status" value="1"/>
</dbReference>
<dbReference type="AlphaFoldDB" id="A0A1I1FEL1"/>
<evidence type="ECO:0000256" key="3">
    <source>
        <dbReference type="PROSITE-ProRule" id="PRU00169"/>
    </source>
</evidence>
<dbReference type="EMBL" id="FOLE01000002">
    <property type="protein sequence ID" value="SFB97919.1"/>
    <property type="molecule type" value="Genomic_DNA"/>
</dbReference>
<dbReference type="InterPro" id="IPR001789">
    <property type="entry name" value="Sig_transdc_resp-reg_receiver"/>
</dbReference>
<sequence>MQTIRIGLVEDNAALRRSFIENIQYFEQVKLVLVAVNGLDFLKKIQEMPVAERPQIVLTDIEMDGMDGIQTVAQGHEQYPEIQFIMLTVFDNDEKIFESIQAGAMGYMLKDEHPEKIVEAIEDVAQGGAPMSPSIARRALQLLRNAKAPAPQTVPSGSATTPVEDLLSRRELEIMEMIVEGLTYQQIAEKTFISPHTVRTHIQHIYEKLHVHSKAAIIHMAIEKKWFGFKNR</sequence>
<accession>A0A1I1FEL1</accession>
<feature type="modified residue" description="4-aspartylphosphate" evidence="3">
    <location>
        <position position="60"/>
    </location>
</feature>
<feature type="domain" description="HTH luxR-type" evidence="4">
    <location>
        <begin position="160"/>
        <end position="225"/>
    </location>
</feature>
<evidence type="ECO:0000259" key="4">
    <source>
        <dbReference type="PROSITE" id="PS50043"/>
    </source>
</evidence>
<reference evidence="6 7" key="1">
    <citation type="submission" date="2016-10" db="EMBL/GenBank/DDBJ databases">
        <authorList>
            <person name="de Groot N.N."/>
        </authorList>
    </citation>
    <scope>NUCLEOTIDE SEQUENCE [LARGE SCALE GENOMIC DNA]</scope>
    <source>
        <strain evidence="6 7">DSM 6793</strain>
    </source>
</reference>
<gene>
    <name evidence="6" type="ORF">SAMN05421780_102160</name>
</gene>
<dbReference type="Gene3D" id="3.40.50.2300">
    <property type="match status" value="1"/>
</dbReference>
<dbReference type="InterPro" id="IPR016032">
    <property type="entry name" value="Sig_transdc_resp-reg_C-effctor"/>
</dbReference>
<dbReference type="InterPro" id="IPR039420">
    <property type="entry name" value="WalR-like"/>
</dbReference>
<keyword evidence="7" id="KW-1185">Reference proteome</keyword>
<organism evidence="6 7">
    <name type="scientific">Flexibacter flexilis DSM 6793</name>
    <dbReference type="NCBI Taxonomy" id="927664"/>
    <lineage>
        <taxon>Bacteria</taxon>
        <taxon>Pseudomonadati</taxon>
        <taxon>Bacteroidota</taxon>
        <taxon>Cytophagia</taxon>
        <taxon>Cytophagales</taxon>
        <taxon>Flexibacteraceae</taxon>
        <taxon>Flexibacter</taxon>
    </lineage>
</organism>